<keyword evidence="3" id="KW-1185">Reference proteome</keyword>
<accession>A0A1I5TPA1</accession>
<dbReference type="STRING" id="441119.SAMN04488047_11457"/>
<keyword evidence="1" id="KW-0472">Membrane</keyword>
<dbReference type="RefSeq" id="WP_093424082.1">
    <property type="nucleotide sequence ID" value="NZ_FOXA01000014.1"/>
</dbReference>
<gene>
    <name evidence="2" type="ORF">SAMN04488047_11457</name>
</gene>
<evidence type="ECO:0000313" key="2">
    <source>
        <dbReference type="EMBL" id="SFP84934.1"/>
    </source>
</evidence>
<name>A0A1I5TPA1_9RHOB</name>
<protein>
    <submittedName>
        <fullName evidence="2">Uncharacterized protein</fullName>
    </submittedName>
</protein>
<keyword evidence="1" id="KW-0812">Transmembrane</keyword>
<dbReference type="EMBL" id="FOXA01000014">
    <property type="protein sequence ID" value="SFP84934.1"/>
    <property type="molecule type" value="Genomic_DNA"/>
</dbReference>
<evidence type="ECO:0000256" key="1">
    <source>
        <dbReference type="SAM" id="Phobius"/>
    </source>
</evidence>
<sequence length="55" mass="5734">MIVLAGVFGGAIRGGLLAKRRGGKRLDILQYAAAHGIAFGLLGFFVTIAMARLFG</sequence>
<dbReference type="Proteomes" id="UP000199356">
    <property type="component" value="Unassembled WGS sequence"/>
</dbReference>
<dbReference type="AlphaFoldDB" id="A0A1I5TPA1"/>
<evidence type="ECO:0000313" key="3">
    <source>
        <dbReference type="Proteomes" id="UP000199356"/>
    </source>
</evidence>
<feature type="transmembrane region" description="Helical" evidence="1">
    <location>
        <begin position="28"/>
        <end position="54"/>
    </location>
</feature>
<organism evidence="2 3">
    <name type="scientific">Tranquillimonas alkanivorans</name>
    <dbReference type="NCBI Taxonomy" id="441119"/>
    <lineage>
        <taxon>Bacteria</taxon>
        <taxon>Pseudomonadati</taxon>
        <taxon>Pseudomonadota</taxon>
        <taxon>Alphaproteobacteria</taxon>
        <taxon>Rhodobacterales</taxon>
        <taxon>Roseobacteraceae</taxon>
        <taxon>Tranquillimonas</taxon>
    </lineage>
</organism>
<proteinExistence type="predicted"/>
<keyword evidence="1" id="KW-1133">Transmembrane helix</keyword>
<reference evidence="2 3" key="1">
    <citation type="submission" date="2016-10" db="EMBL/GenBank/DDBJ databases">
        <authorList>
            <person name="de Groot N.N."/>
        </authorList>
    </citation>
    <scope>NUCLEOTIDE SEQUENCE [LARGE SCALE GENOMIC DNA]</scope>
    <source>
        <strain evidence="2 3">DSM 19547</strain>
    </source>
</reference>